<evidence type="ECO:0000313" key="2">
    <source>
        <dbReference type="EMBL" id="KAH9426198.1"/>
    </source>
</evidence>
<dbReference type="Proteomes" id="UP000887458">
    <property type="component" value="Unassembled WGS sequence"/>
</dbReference>
<protein>
    <submittedName>
        <fullName evidence="2">Uncharacterized protein</fullName>
    </submittedName>
</protein>
<evidence type="ECO:0000313" key="3">
    <source>
        <dbReference type="Proteomes" id="UP000887458"/>
    </source>
</evidence>
<organism evidence="2 3">
    <name type="scientific">Dermatophagoides pteronyssinus</name>
    <name type="common">European house dust mite</name>
    <dbReference type="NCBI Taxonomy" id="6956"/>
    <lineage>
        <taxon>Eukaryota</taxon>
        <taxon>Metazoa</taxon>
        <taxon>Ecdysozoa</taxon>
        <taxon>Arthropoda</taxon>
        <taxon>Chelicerata</taxon>
        <taxon>Arachnida</taxon>
        <taxon>Acari</taxon>
        <taxon>Acariformes</taxon>
        <taxon>Sarcoptiformes</taxon>
        <taxon>Astigmata</taxon>
        <taxon>Psoroptidia</taxon>
        <taxon>Analgoidea</taxon>
        <taxon>Pyroglyphidae</taxon>
        <taxon>Dermatophagoidinae</taxon>
        <taxon>Dermatophagoides</taxon>
    </lineage>
</organism>
<gene>
    <name evidence="2" type="ORF">DERP_007138</name>
</gene>
<sequence>MESIKFNSTILLALIVILSTHSFMVNGQIYKKTDKGFDIDIGPIFQMKYDRNNGKFIDLSAVLGLVKFGYDKKPGDKEPKVNVDIFGRGNIDRQSKPDNDYVYDIDPDDLKENGVNKEFLKNPKSIIDYYIYRQTSDGFNVDVGDFVNLNYGRRSGSRSGRGRGLDLRALSGLVNFDLDRRGIGRRPNINVDAFGLGR</sequence>
<keyword evidence="3" id="KW-1185">Reference proteome</keyword>
<name>A0ABQ8JUW5_DERPT</name>
<keyword evidence="1" id="KW-0732">Signal</keyword>
<dbReference type="EMBL" id="NJHN03000012">
    <property type="protein sequence ID" value="KAH9426198.1"/>
    <property type="molecule type" value="Genomic_DNA"/>
</dbReference>
<accession>A0ABQ8JUW5</accession>
<reference evidence="2 3" key="1">
    <citation type="journal article" date="2018" name="J. Allergy Clin. Immunol.">
        <title>High-quality assembly of Dermatophagoides pteronyssinus genome and transcriptome reveals a wide range of novel allergens.</title>
        <authorList>
            <person name="Liu X.Y."/>
            <person name="Yang K.Y."/>
            <person name="Wang M.Q."/>
            <person name="Kwok J.S."/>
            <person name="Zeng X."/>
            <person name="Yang Z."/>
            <person name="Xiao X.J."/>
            <person name="Lau C.P."/>
            <person name="Li Y."/>
            <person name="Huang Z.M."/>
            <person name="Ba J.G."/>
            <person name="Yim A.K."/>
            <person name="Ouyang C.Y."/>
            <person name="Ngai S.M."/>
            <person name="Chan T.F."/>
            <person name="Leung E.L."/>
            <person name="Liu L."/>
            <person name="Liu Z.G."/>
            <person name="Tsui S.K."/>
        </authorList>
    </citation>
    <scope>NUCLEOTIDE SEQUENCE [LARGE SCALE GENOMIC DNA]</scope>
    <source>
        <strain evidence="2">Derp</strain>
    </source>
</reference>
<proteinExistence type="predicted"/>
<evidence type="ECO:0000256" key="1">
    <source>
        <dbReference type="SAM" id="SignalP"/>
    </source>
</evidence>
<reference evidence="2 3" key="2">
    <citation type="journal article" date="2022" name="Mol. Biol. Evol.">
        <title>Comparative Genomics Reveals Insights into the Divergent Evolution of Astigmatic Mites and Household Pest Adaptations.</title>
        <authorList>
            <person name="Xiong Q."/>
            <person name="Wan A.T."/>
            <person name="Liu X."/>
            <person name="Fung C.S."/>
            <person name="Xiao X."/>
            <person name="Malainual N."/>
            <person name="Hou J."/>
            <person name="Wang L."/>
            <person name="Wang M."/>
            <person name="Yang K.Y."/>
            <person name="Cui Y."/>
            <person name="Leung E.L."/>
            <person name="Nong W."/>
            <person name="Shin S.K."/>
            <person name="Au S.W."/>
            <person name="Jeong K.Y."/>
            <person name="Chew F.T."/>
            <person name="Hui J.H."/>
            <person name="Leung T.F."/>
            <person name="Tungtrongchitr A."/>
            <person name="Zhong N."/>
            <person name="Liu Z."/>
            <person name="Tsui S.K."/>
        </authorList>
    </citation>
    <scope>NUCLEOTIDE SEQUENCE [LARGE SCALE GENOMIC DNA]</scope>
    <source>
        <strain evidence="2">Derp</strain>
    </source>
</reference>
<feature type="chain" id="PRO_5045906932" evidence="1">
    <location>
        <begin position="28"/>
        <end position="198"/>
    </location>
</feature>
<comment type="caution">
    <text evidence="2">The sequence shown here is derived from an EMBL/GenBank/DDBJ whole genome shotgun (WGS) entry which is preliminary data.</text>
</comment>
<feature type="signal peptide" evidence="1">
    <location>
        <begin position="1"/>
        <end position="27"/>
    </location>
</feature>